<accession>A0A151MGX2</accession>
<dbReference type="AlphaFoldDB" id="A0A151MGX2"/>
<sequence>MEYSPTAGPEGGTLPIPAINSCFSFNNAEQGFLAEAEEHMRNTARWPTDKGSSCQFAQDSILHRAQGPPEWYSEEEKQCKWSYWAF</sequence>
<proteinExistence type="predicted"/>
<dbReference type="Proteomes" id="UP000050525">
    <property type="component" value="Unassembled WGS sequence"/>
</dbReference>
<evidence type="ECO:0000313" key="2">
    <source>
        <dbReference type="Proteomes" id="UP000050525"/>
    </source>
</evidence>
<keyword evidence="2" id="KW-1185">Reference proteome</keyword>
<organism evidence="1 2">
    <name type="scientific">Alligator mississippiensis</name>
    <name type="common">American alligator</name>
    <dbReference type="NCBI Taxonomy" id="8496"/>
    <lineage>
        <taxon>Eukaryota</taxon>
        <taxon>Metazoa</taxon>
        <taxon>Chordata</taxon>
        <taxon>Craniata</taxon>
        <taxon>Vertebrata</taxon>
        <taxon>Euteleostomi</taxon>
        <taxon>Archelosauria</taxon>
        <taxon>Archosauria</taxon>
        <taxon>Crocodylia</taxon>
        <taxon>Alligatoridae</taxon>
        <taxon>Alligatorinae</taxon>
        <taxon>Alligator</taxon>
    </lineage>
</organism>
<gene>
    <name evidence="1" type="ORF">Y1Q_0002385</name>
</gene>
<evidence type="ECO:0000313" key="1">
    <source>
        <dbReference type="EMBL" id="KYO23776.1"/>
    </source>
</evidence>
<reference evidence="1 2" key="1">
    <citation type="journal article" date="2012" name="Genome Biol.">
        <title>Sequencing three crocodilian genomes to illuminate the evolution of archosaurs and amniotes.</title>
        <authorList>
            <person name="St John J.A."/>
            <person name="Braun E.L."/>
            <person name="Isberg S.R."/>
            <person name="Miles L.G."/>
            <person name="Chong A.Y."/>
            <person name="Gongora J."/>
            <person name="Dalzell P."/>
            <person name="Moran C."/>
            <person name="Bed'hom B."/>
            <person name="Abzhanov A."/>
            <person name="Burgess S.C."/>
            <person name="Cooksey A.M."/>
            <person name="Castoe T.A."/>
            <person name="Crawford N.G."/>
            <person name="Densmore L.D."/>
            <person name="Drew J.C."/>
            <person name="Edwards S.V."/>
            <person name="Faircloth B.C."/>
            <person name="Fujita M.K."/>
            <person name="Greenwold M.J."/>
            <person name="Hoffmann F.G."/>
            <person name="Howard J.M."/>
            <person name="Iguchi T."/>
            <person name="Janes D.E."/>
            <person name="Khan S.Y."/>
            <person name="Kohno S."/>
            <person name="de Koning A.J."/>
            <person name="Lance S.L."/>
            <person name="McCarthy F.M."/>
            <person name="McCormack J.E."/>
            <person name="Merchant M.E."/>
            <person name="Peterson D.G."/>
            <person name="Pollock D.D."/>
            <person name="Pourmand N."/>
            <person name="Raney B.J."/>
            <person name="Roessler K.A."/>
            <person name="Sanford J.R."/>
            <person name="Sawyer R.H."/>
            <person name="Schmidt C.J."/>
            <person name="Triplett E.W."/>
            <person name="Tuberville T.D."/>
            <person name="Venegas-Anaya M."/>
            <person name="Howard J.T."/>
            <person name="Jarvis E.D."/>
            <person name="Guillette L.J.Jr."/>
            <person name="Glenn T.C."/>
            <person name="Green R.E."/>
            <person name="Ray D.A."/>
        </authorList>
    </citation>
    <scope>NUCLEOTIDE SEQUENCE [LARGE SCALE GENOMIC DNA]</scope>
    <source>
        <strain evidence="1">KSC_2009_1</strain>
    </source>
</reference>
<name>A0A151MGX2_ALLMI</name>
<dbReference type="EMBL" id="AKHW03006178">
    <property type="protein sequence ID" value="KYO23776.1"/>
    <property type="molecule type" value="Genomic_DNA"/>
</dbReference>
<protein>
    <submittedName>
        <fullName evidence="1">Uncharacterized protein</fullName>
    </submittedName>
</protein>
<comment type="caution">
    <text evidence="1">The sequence shown here is derived from an EMBL/GenBank/DDBJ whole genome shotgun (WGS) entry which is preliminary data.</text>
</comment>